<dbReference type="RefSeq" id="WP_074715696.1">
    <property type="nucleotide sequence ID" value="NZ_FNWV01000004.1"/>
</dbReference>
<sequence length="66" mass="7310">MSKKKIPVPEPEEEVYICPYASWGDATGLIPFAAEDSVQRSSYDEVCPYMSEYGGNKDENIKGCGE</sequence>
<dbReference type="AlphaFoldDB" id="A0A1H6J786"/>
<protein>
    <submittedName>
        <fullName evidence="1">Uncharacterized protein</fullName>
    </submittedName>
</protein>
<evidence type="ECO:0000313" key="2">
    <source>
        <dbReference type="Proteomes" id="UP000183190"/>
    </source>
</evidence>
<dbReference type="OrthoDB" id="1828744at2"/>
<dbReference type="Proteomes" id="UP000183190">
    <property type="component" value="Unassembled WGS sequence"/>
</dbReference>
<organism evidence="1 2">
    <name type="scientific">Ruminococcus flavefaciens</name>
    <dbReference type="NCBI Taxonomy" id="1265"/>
    <lineage>
        <taxon>Bacteria</taxon>
        <taxon>Bacillati</taxon>
        <taxon>Bacillota</taxon>
        <taxon>Clostridia</taxon>
        <taxon>Eubacteriales</taxon>
        <taxon>Oscillospiraceae</taxon>
        <taxon>Ruminococcus</taxon>
    </lineage>
</organism>
<gene>
    <name evidence="1" type="ORF">SAMN02910265_01337</name>
</gene>
<accession>A0A1H6J786</accession>
<proteinExistence type="predicted"/>
<reference evidence="1 2" key="1">
    <citation type="submission" date="2016-10" db="EMBL/GenBank/DDBJ databases">
        <authorList>
            <person name="de Groot N.N."/>
        </authorList>
    </citation>
    <scope>NUCLEOTIDE SEQUENCE [LARGE SCALE GENOMIC DNA]</scope>
    <source>
        <strain evidence="1 2">YAD2003</strain>
    </source>
</reference>
<evidence type="ECO:0000313" key="1">
    <source>
        <dbReference type="EMBL" id="SEH54690.1"/>
    </source>
</evidence>
<dbReference type="EMBL" id="FNWV01000004">
    <property type="protein sequence ID" value="SEH54690.1"/>
    <property type="molecule type" value="Genomic_DNA"/>
</dbReference>
<name>A0A1H6J786_RUMFL</name>